<feature type="compositionally biased region" description="Basic and acidic residues" evidence="11">
    <location>
        <begin position="493"/>
        <end position="506"/>
    </location>
</feature>
<dbReference type="InterPro" id="IPR011009">
    <property type="entry name" value="Kinase-like_dom_sf"/>
</dbReference>
<dbReference type="InterPro" id="IPR000719">
    <property type="entry name" value="Prot_kinase_dom"/>
</dbReference>
<dbReference type="ExpressionAtlas" id="A0A1D6FSR7">
    <property type="expression patterns" value="baseline and differential"/>
</dbReference>
<keyword evidence="5" id="KW-0808">Transferase</keyword>
<feature type="binding site" evidence="10">
    <location>
        <position position="201"/>
    </location>
    <ligand>
        <name>ATP</name>
        <dbReference type="ChEBI" id="CHEBI:30616"/>
    </ligand>
</feature>
<dbReference type="PROSITE" id="PS00107">
    <property type="entry name" value="PROTEIN_KINASE_ATP"/>
    <property type="match status" value="1"/>
</dbReference>
<evidence type="ECO:0000313" key="15">
    <source>
        <dbReference type="Proteomes" id="UP000007305"/>
    </source>
</evidence>
<dbReference type="GO" id="GO:0004672">
    <property type="term" value="F:protein kinase activity"/>
    <property type="evidence" value="ECO:0000318"/>
    <property type="project" value="GO_Central"/>
</dbReference>
<evidence type="ECO:0000256" key="11">
    <source>
        <dbReference type="SAM" id="MobiDB-lite"/>
    </source>
</evidence>
<dbReference type="InterPro" id="IPR001245">
    <property type="entry name" value="Ser-Thr/Tyr_kinase_cat_dom"/>
</dbReference>
<dbReference type="GO" id="GO:0004674">
    <property type="term" value="F:protein serine/threonine kinase activity"/>
    <property type="evidence" value="ECO:0007669"/>
    <property type="project" value="UniProtKB-KW"/>
</dbReference>
<evidence type="ECO:0000256" key="10">
    <source>
        <dbReference type="PROSITE-ProRule" id="PRU10141"/>
    </source>
</evidence>
<dbReference type="GO" id="GO:0010183">
    <property type="term" value="P:pollen tube guidance"/>
    <property type="evidence" value="ECO:0007669"/>
    <property type="project" value="UniProtKB-ARBA"/>
</dbReference>
<evidence type="ECO:0000313" key="14">
    <source>
        <dbReference type="EnsemblPlants" id="Zm00001eb352680_P002"/>
    </source>
</evidence>
<dbReference type="PROSITE" id="PS00108">
    <property type="entry name" value="PROTEIN_KINASE_ST"/>
    <property type="match status" value="1"/>
</dbReference>
<evidence type="ECO:0000256" key="5">
    <source>
        <dbReference type="ARBA" id="ARBA00022679"/>
    </source>
</evidence>
<feature type="domain" description="Protein kinase" evidence="12">
    <location>
        <begin position="165"/>
        <end position="449"/>
    </location>
</feature>
<evidence type="ECO:0000313" key="13">
    <source>
        <dbReference type="EMBL" id="AQK94605.1"/>
    </source>
</evidence>
<dbReference type="SUPFAM" id="SSF56112">
    <property type="entry name" value="Protein kinase-like (PK-like)"/>
    <property type="match status" value="1"/>
</dbReference>
<sequence length="506" mass="55780">MGLLSSANRCGCKNILSCNLLRCACCCSWIRSVCGGRTTTSNKAAAQQEASDAERKAKRKLARGLCGGAVREAEEPLTSEAKKKRTNTAATIPEPQKCKWTKKARKKKKTKNEQNGLAALVEEISLSTDSPKHRAAAGEILRIGNHNIPSRVFTFRELVDATNSFCPENLLGEGGFGRVYKGCIPDTMEKHMLNMQVIAVKQLDKDGLQGNREFLVEVLMLSLLHHPNLVTLVGYSTDCDQRILVYEYMSLGSLQDHLLDLSPKSQPLSWHTRMKIAVGAARGIEYLHEVANPPVIYRDLKASNILLDASFNAKLSDFGLAKLGPSGDNTHVSTRVMGTYGYCAPEYAMTGKLTKTSDIYSFGVVLLELITGRRAIDTTKPTREQILVHWAAPFFRDKRKFVKMADPLLDMKFPLKGLYQALAISSMCLQEEASSRPLISDVVTALTFLADPNYDPPDDIKDPLPITVPNLDMETTGQNGTEGGKEQLQQNEGESRHSTKNEEEGS</sequence>
<reference evidence="15" key="1">
    <citation type="journal article" date="2009" name="Science">
        <title>The B73 maize genome: complexity, diversity, and dynamics.</title>
        <authorList>
            <person name="Schnable P.S."/>
            <person name="Ware D."/>
            <person name="Fulton R.S."/>
            <person name="Stein J.C."/>
            <person name="Wei F."/>
            <person name="Pasternak S."/>
            <person name="Liang C."/>
            <person name="Zhang J."/>
            <person name="Fulton L."/>
            <person name="Graves T.A."/>
            <person name="Minx P."/>
            <person name="Reily A.D."/>
            <person name="Courtney L."/>
            <person name="Kruchowski S.S."/>
            <person name="Tomlinson C."/>
            <person name="Strong C."/>
            <person name="Delehaunty K."/>
            <person name="Fronick C."/>
            <person name="Courtney B."/>
            <person name="Rock S.M."/>
            <person name="Belter E."/>
            <person name="Du F."/>
            <person name="Kim K."/>
            <person name="Abbott R.M."/>
            <person name="Cotton M."/>
            <person name="Levy A."/>
            <person name="Marchetto P."/>
            <person name="Ochoa K."/>
            <person name="Jackson S.M."/>
            <person name="Gillam B."/>
            <person name="Chen W."/>
            <person name="Yan L."/>
            <person name="Higginbotham J."/>
            <person name="Cardenas M."/>
            <person name="Waligorski J."/>
            <person name="Applebaum E."/>
            <person name="Phelps L."/>
            <person name="Falcone J."/>
            <person name="Kanchi K."/>
            <person name="Thane T."/>
            <person name="Scimone A."/>
            <person name="Thane N."/>
            <person name="Henke J."/>
            <person name="Wang T."/>
            <person name="Ruppert J."/>
            <person name="Shah N."/>
            <person name="Rotter K."/>
            <person name="Hodges J."/>
            <person name="Ingenthron E."/>
            <person name="Cordes M."/>
            <person name="Kohlberg S."/>
            <person name="Sgro J."/>
            <person name="Delgado B."/>
            <person name="Mead K."/>
            <person name="Chinwalla A."/>
            <person name="Leonard S."/>
            <person name="Crouse K."/>
            <person name="Collura K."/>
            <person name="Kudrna D."/>
            <person name="Currie J."/>
            <person name="He R."/>
            <person name="Angelova A."/>
            <person name="Rajasekar S."/>
            <person name="Mueller T."/>
            <person name="Lomeli R."/>
            <person name="Scara G."/>
            <person name="Ko A."/>
            <person name="Delaney K."/>
            <person name="Wissotski M."/>
            <person name="Lopez G."/>
            <person name="Campos D."/>
            <person name="Braidotti M."/>
            <person name="Ashley E."/>
            <person name="Golser W."/>
            <person name="Kim H."/>
            <person name="Lee S."/>
            <person name="Lin J."/>
            <person name="Dujmic Z."/>
            <person name="Kim W."/>
            <person name="Talag J."/>
            <person name="Zuccolo A."/>
            <person name="Fan C."/>
            <person name="Sebastian A."/>
            <person name="Kramer M."/>
            <person name="Spiegel L."/>
            <person name="Nascimento L."/>
            <person name="Zutavern T."/>
            <person name="Miller B."/>
            <person name="Ambroise C."/>
            <person name="Muller S."/>
            <person name="Spooner W."/>
            <person name="Narechania A."/>
            <person name="Ren L."/>
            <person name="Wei S."/>
            <person name="Kumari S."/>
            <person name="Faga B."/>
            <person name="Levy M.J."/>
            <person name="McMahan L."/>
            <person name="Van Buren P."/>
            <person name="Vaughn M.W."/>
            <person name="Ying K."/>
            <person name="Yeh C.-T."/>
            <person name="Emrich S.J."/>
            <person name="Jia Y."/>
            <person name="Kalyanaraman A."/>
            <person name="Hsia A.-P."/>
            <person name="Barbazuk W.B."/>
            <person name="Baucom R.S."/>
            <person name="Brutnell T.P."/>
            <person name="Carpita N.C."/>
            <person name="Chaparro C."/>
            <person name="Chia J.-M."/>
            <person name="Deragon J.-M."/>
            <person name="Estill J.C."/>
            <person name="Fu Y."/>
            <person name="Jeddeloh J.A."/>
            <person name="Han Y."/>
            <person name="Lee H."/>
            <person name="Li P."/>
            <person name="Lisch D.R."/>
            <person name="Liu S."/>
            <person name="Liu Z."/>
            <person name="Nagel D.H."/>
            <person name="McCann M.C."/>
            <person name="SanMiguel P."/>
            <person name="Myers A.M."/>
            <person name="Nettleton D."/>
            <person name="Nguyen J."/>
            <person name="Penning B.W."/>
            <person name="Ponnala L."/>
            <person name="Schneider K.L."/>
            <person name="Schwartz D.C."/>
            <person name="Sharma A."/>
            <person name="Soderlund C."/>
            <person name="Springer N.M."/>
            <person name="Sun Q."/>
            <person name="Wang H."/>
            <person name="Waterman M."/>
            <person name="Westerman R."/>
            <person name="Wolfgruber T.K."/>
            <person name="Yang L."/>
            <person name="Yu Y."/>
            <person name="Zhang L."/>
            <person name="Zhou S."/>
            <person name="Zhu Q."/>
            <person name="Bennetzen J.L."/>
            <person name="Dawe R.K."/>
            <person name="Jiang J."/>
            <person name="Jiang N."/>
            <person name="Presting G.G."/>
            <person name="Wessler S.R."/>
            <person name="Aluru S."/>
            <person name="Martienssen R.A."/>
            <person name="Clifton S.W."/>
            <person name="McCombie W.R."/>
            <person name="Wing R.A."/>
            <person name="Wilson R.K."/>
        </authorList>
    </citation>
    <scope>NUCLEOTIDE SEQUENCE [LARGE SCALE GENOMIC DNA]</scope>
    <source>
        <strain evidence="15">cv. B73</strain>
    </source>
</reference>
<evidence type="ECO:0000256" key="6">
    <source>
        <dbReference type="ARBA" id="ARBA00022741"/>
    </source>
</evidence>
<dbReference type="Proteomes" id="UP000007305">
    <property type="component" value="Chromosome 8"/>
</dbReference>
<dbReference type="PANTHER" id="PTHR47985:SF18">
    <property type="entry name" value="OS05G0498900 PROTEIN"/>
    <property type="match status" value="1"/>
</dbReference>
<dbReference type="Gene3D" id="3.30.200.20">
    <property type="entry name" value="Phosphorylase Kinase, domain 1"/>
    <property type="match status" value="1"/>
</dbReference>
<dbReference type="EMBL" id="CM000784">
    <property type="protein sequence ID" value="AQK94605.1"/>
    <property type="molecule type" value="Genomic_DNA"/>
</dbReference>
<keyword evidence="15" id="KW-1185">Reference proteome</keyword>
<dbReference type="OrthoDB" id="4062651at2759"/>
<dbReference type="InterPro" id="IPR008271">
    <property type="entry name" value="Ser/Thr_kinase_AS"/>
</dbReference>
<keyword evidence="4" id="KW-0723">Serine/threonine-protein kinase</keyword>
<comment type="subcellular location">
    <subcellularLocation>
        <location evidence="1">Cell membrane</location>
        <topology evidence="1">Lipid-anchor</topology>
    </subcellularLocation>
</comment>
<dbReference type="Gramene" id="Zm00001eb352680_T002">
    <property type="protein sequence ID" value="Zm00001eb352680_P002"/>
    <property type="gene ID" value="Zm00001eb352680"/>
</dbReference>
<evidence type="ECO:0000256" key="1">
    <source>
        <dbReference type="ARBA" id="ARBA00004193"/>
    </source>
</evidence>
<dbReference type="FunFam" id="1.10.510.10:FF:000032">
    <property type="entry name" value="Serine/threonine-protein kinase PBS1"/>
    <property type="match status" value="1"/>
</dbReference>
<keyword evidence="7 13" id="KW-0418">Kinase</keyword>
<keyword evidence="3" id="KW-1003">Cell membrane</keyword>
<comment type="similarity">
    <text evidence="2">Belongs to the protein kinase superfamily. Ser/Thr protein kinase family.</text>
</comment>
<dbReference type="Pfam" id="PF07714">
    <property type="entry name" value="PK_Tyr_Ser-Thr"/>
    <property type="match status" value="1"/>
</dbReference>
<evidence type="ECO:0000256" key="3">
    <source>
        <dbReference type="ARBA" id="ARBA00022475"/>
    </source>
</evidence>
<dbReference type="Gene3D" id="1.10.510.10">
    <property type="entry name" value="Transferase(Phosphotransferase) domain 1"/>
    <property type="match status" value="1"/>
</dbReference>
<reference evidence="13" key="2">
    <citation type="submission" date="2015-12" db="EMBL/GenBank/DDBJ databases">
        <title>Update maize B73 reference genome by single molecule sequencing technologies.</title>
        <authorList>
            <consortium name="Maize Genome Sequencing Project"/>
            <person name="Ware D."/>
        </authorList>
    </citation>
    <scope>NUCLEOTIDE SEQUENCE</scope>
    <source>
        <tissue evidence="13">Seedling</tissue>
    </source>
</reference>
<dbReference type="SMART" id="SM00220">
    <property type="entry name" value="S_TKc"/>
    <property type="match status" value="1"/>
</dbReference>
<dbReference type="CDD" id="cd14066">
    <property type="entry name" value="STKc_IRAK"/>
    <property type="match status" value="1"/>
</dbReference>
<evidence type="ECO:0000259" key="12">
    <source>
        <dbReference type="PROSITE" id="PS50011"/>
    </source>
</evidence>
<dbReference type="GO" id="GO:0005886">
    <property type="term" value="C:plasma membrane"/>
    <property type="evidence" value="ECO:0007669"/>
    <property type="project" value="UniProtKB-SubCell"/>
</dbReference>
<evidence type="ECO:0000256" key="9">
    <source>
        <dbReference type="ARBA" id="ARBA00023136"/>
    </source>
</evidence>
<dbReference type="FunFam" id="3.30.200.20:FF:000266">
    <property type="entry name" value="probable serine/threonine-protein kinase RLCKVII"/>
    <property type="match status" value="1"/>
</dbReference>
<dbReference type="FunCoup" id="A0A1D6FSR7">
    <property type="interactions" value="49"/>
</dbReference>
<gene>
    <name evidence="14" type="primary">LOC103635820</name>
    <name evidence="13" type="ORF">ZEAMMB73_Zm00001d010687</name>
</gene>
<evidence type="ECO:0000256" key="4">
    <source>
        <dbReference type="ARBA" id="ARBA00022527"/>
    </source>
</evidence>
<name>A0A1D6FSR7_MAIZE</name>
<dbReference type="OMA" id="KRKWVRG"/>
<keyword evidence="9" id="KW-0472">Membrane</keyword>
<proteinExistence type="inferred from homology"/>
<dbReference type="InterPro" id="IPR017441">
    <property type="entry name" value="Protein_kinase_ATP_BS"/>
</dbReference>
<feature type="region of interest" description="Disordered" evidence="11">
    <location>
        <begin position="454"/>
        <end position="506"/>
    </location>
</feature>
<dbReference type="PANTHER" id="PTHR47985">
    <property type="entry name" value="OS07G0668900 PROTEIN"/>
    <property type="match status" value="1"/>
</dbReference>
<evidence type="ECO:0000256" key="2">
    <source>
        <dbReference type="ARBA" id="ARBA00008684"/>
    </source>
</evidence>
<protein>
    <submittedName>
        <fullName evidence="13">Protein kinase superfamily protein</fullName>
    </submittedName>
</protein>
<evidence type="ECO:0000256" key="7">
    <source>
        <dbReference type="ARBA" id="ARBA00022777"/>
    </source>
</evidence>
<dbReference type="GO" id="GO:0005524">
    <property type="term" value="F:ATP binding"/>
    <property type="evidence" value="ECO:0007669"/>
    <property type="project" value="UniProtKB-UniRule"/>
</dbReference>
<dbReference type="PROSITE" id="PS50011">
    <property type="entry name" value="PROTEIN_KINASE_DOM"/>
    <property type="match status" value="1"/>
</dbReference>
<dbReference type="AlphaFoldDB" id="A0A1D6FSR7"/>
<keyword evidence="6 10" id="KW-0547">Nucleotide-binding</keyword>
<dbReference type="GO" id="GO:0090404">
    <property type="term" value="C:pollen tube tip"/>
    <property type="evidence" value="ECO:0007669"/>
    <property type="project" value="UniProtKB-ARBA"/>
</dbReference>
<keyword evidence="8 10" id="KW-0067">ATP-binding</keyword>
<accession>A0A1D6FSR7</accession>
<dbReference type="SMR" id="A0A1D6FSR7"/>
<reference evidence="14" key="3">
    <citation type="submission" date="2019-07" db="EMBL/GenBank/DDBJ databases">
        <authorList>
            <person name="Seetharam A."/>
            <person name="Woodhouse M."/>
            <person name="Cannon E."/>
        </authorList>
    </citation>
    <scope>NUCLEOTIDE SEQUENCE [LARGE SCALE GENOMIC DNA]</scope>
    <source>
        <strain evidence="14">cv. B73</strain>
    </source>
</reference>
<organism evidence="13">
    <name type="scientific">Zea mays</name>
    <name type="common">Maize</name>
    <dbReference type="NCBI Taxonomy" id="4577"/>
    <lineage>
        <taxon>Eukaryota</taxon>
        <taxon>Viridiplantae</taxon>
        <taxon>Streptophyta</taxon>
        <taxon>Embryophyta</taxon>
        <taxon>Tracheophyta</taxon>
        <taxon>Spermatophyta</taxon>
        <taxon>Magnoliopsida</taxon>
        <taxon>Liliopsida</taxon>
        <taxon>Poales</taxon>
        <taxon>Poaceae</taxon>
        <taxon>PACMAD clade</taxon>
        <taxon>Panicoideae</taxon>
        <taxon>Andropogonodae</taxon>
        <taxon>Andropogoneae</taxon>
        <taxon>Tripsacinae</taxon>
        <taxon>Zea</taxon>
    </lineage>
</organism>
<evidence type="ECO:0000256" key="8">
    <source>
        <dbReference type="ARBA" id="ARBA00022840"/>
    </source>
</evidence>
<reference evidence="14" key="4">
    <citation type="submission" date="2021-05" db="UniProtKB">
        <authorList>
            <consortium name="EnsemblPlants"/>
        </authorList>
    </citation>
    <scope>IDENTIFICATION</scope>
    <source>
        <strain evidence="14">cv. B73</strain>
    </source>
</reference>
<dbReference type="EnsemblPlants" id="Zm00001eb352680_T002">
    <property type="protein sequence ID" value="Zm00001eb352680_P002"/>
    <property type="gene ID" value="Zm00001eb352680"/>
</dbReference>